<dbReference type="EMBL" id="JBHSMR010000014">
    <property type="protein sequence ID" value="MFC5480611.1"/>
    <property type="molecule type" value="Genomic_DNA"/>
</dbReference>
<keyword evidence="2" id="KW-1185">Reference proteome</keyword>
<gene>
    <name evidence="1" type="ORF">ACFPQ5_20610</name>
</gene>
<reference evidence="2" key="1">
    <citation type="journal article" date="2019" name="Int. J. Syst. Evol. Microbiol.">
        <title>The Global Catalogue of Microorganisms (GCM) 10K type strain sequencing project: providing services to taxonomists for standard genome sequencing and annotation.</title>
        <authorList>
            <consortium name="The Broad Institute Genomics Platform"/>
            <consortium name="The Broad Institute Genome Sequencing Center for Infectious Disease"/>
            <person name="Wu L."/>
            <person name="Ma J."/>
        </authorList>
    </citation>
    <scope>NUCLEOTIDE SEQUENCE [LARGE SCALE GENOMIC DNA]</scope>
    <source>
        <strain evidence="2">CCUG 43111</strain>
    </source>
</reference>
<proteinExistence type="predicted"/>
<name>A0ABW0MSM9_9BURK</name>
<dbReference type="Proteomes" id="UP001596101">
    <property type="component" value="Unassembled WGS sequence"/>
</dbReference>
<protein>
    <recommendedName>
        <fullName evidence="3">Lipoprotein</fullName>
    </recommendedName>
</protein>
<dbReference type="RefSeq" id="WP_379760301.1">
    <property type="nucleotide sequence ID" value="NZ_JBHSMR010000014.1"/>
</dbReference>
<evidence type="ECO:0008006" key="3">
    <source>
        <dbReference type="Google" id="ProtNLM"/>
    </source>
</evidence>
<dbReference type="PROSITE" id="PS51257">
    <property type="entry name" value="PROKAR_LIPOPROTEIN"/>
    <property type="match status" value="1"/>
</dbReference>
<accession>A0ABW0MSM9</accession>
<evidence type="ECO:0000313" key="2">
    <source>
        <dbReference type="Proteomes" id="UP001596101"/>
    </source>
</evidence>
<sequence>MRQFMHLARNVEVWIFGAFAGLAVVACLDRPAERTARPASPVSVVRETELAQPQAGAAQPMYVVYVVGKRPSAAEKRANKHAGAG</sequence>
<organism evidence="1 2">
    <name type="scientific">Massilia suwonensis</name>
    <dbReference type="NCBI Taxonomy" id="648895"/>
    <lineage>
        <taxon>Bacteria</taxon>
        <taxon>Pseudomonadati</taxon>
        <taxon>Pseudomonadota</taxon>
        <taxon>Betaproteobacteria</taxon>
        <taxon>Burkholderiales</taxon>
        <taxon>Oxalobacteraceae</taxon>
        <taxon>Telluria group</taxon>
        <taxon>Massilia</taxon>
    </lineage>
</organism>
<evidence type="ECO:0000313" key="1">
    <source>
        <dbReference type="EMBL" id="MFC5480611.1"/>
    </source>
</evidence>
<comment type="caution">
    <text evidence="1">The sequence shown here is derived from an EMBL/GenBank/DDBJ whole genome shotgun (WGS) entry which is preliminary data.</text>
</comment>